<dbReference type="Pfam" id="PF11563">
    <property type="entry name" value="Protoglobin"/>
    <property type="match status" value="1"/>
</dbReference>
<dbReference type="STRING" id="54915.ADS79_32820"/>
<evidence type="ECO:0000259" key="4">
    <source>
        <dbReference type="PROSITE" id="PS50111"/>
    </source>
</evidence>
<feature type="domain" description="Methyl-accepting transducer" evidence="4">
    <location>
        <begin position="197"/>
        <end position="418"/>
    </location>
</feature>
<dbReference type="InterPro" id="IPR044398">
    <property type="entry name" value="Globin-sensor_dom"/>
</dbReference>
<dbReference type="GO" id="GO:0016020">
    <property type="term" value="C:membrane"/>
    <property type="evidence" value="ECO:0007669"/>
    <property type="project" value="InterPro"/>
</dbReference>
<sequence>MFVKRGESVMTTKIQESDIPMTEQLAGKVKFLQLNQADLDRMKQLEPILNKHLDAITDRHYQMLHEYSHLMHIIESNTTIDRLSKSFRHYLQTLPNAQLDETYVRGREKIGEVHSRIGLAPEWYTGSYLRVYEFLIPSVVSAYAKKPQEISATLLALIKLLTLDSQIVLQSYQEDTDYKVVDRLGQVLELVMQIDKIKHVLDTVETTTDEASNVRSAAEQLTHSVQKVAQSAVMVAENATTTMEQATTGQEIIQASLKSFLSMADEFKDMQTKISQLMASIENVSQVVQVIRSVADQTNLLALNASIEAARAGEHGRGFAVVAEEVRKLAEQTKQSVQSITSTMQNVQQEASQVKDSAAQMSEHFSLEANQTRDAIDLMADIVQNIEKVGHSTGHIAAQAEEQSAATDDISQRITQVQANMELIAENVAHAGKNVYDIGAGINDLHKLSISQLNQLKAKHHLRIVKTDHLLWKWWLYNYMLGYHKIEEKDLVDHMQCRLGVWYHEAKHDPKINSLRSFQQLDVPHRKFHEAVRNVYLLVKAGKHDEAESVFSSLEELSENVLNCLDQLAEEMR</sequence>
<name>A0A0K9YJB3_9BACL</name>
<evidence type="ECO:0000256" key="1">
    <source>
        <dbReference type="ARBA" id="ARBA00023224"/>
    </source>
</evidence>
<dbReference type="AlphaFoldDB" id="A0A0K9YJB3"/>
<protein>
    <submittedName>
        <fullName evidence="6">Heme transporter CcmD</fullName>
    </submittedName>
</protein>
<proteinExistence type="predicted"/>
<accession>A0A0K9YJB3</accession>
<dbReference type="EMBL" id="LGIQ01000017">
    <property type="protein sequence ID" value="KNB68746.1"/>
    <property type="molecule type" value="Genomic_DNA"/>
</dbReference>
<dbReference type="GO" id="GO:0007165">
    <property type="term" value="P:signal transduction"/>
    <property type="evidence" value="ECO:0007669"/>
    <property type="project" value="UniProtKB-KW"/>
</dbReference>
<dbReference type="Pfam" id="PF00015">
    <property type="entry name" value="MCPsignal"/>
    <property type="match status" value="1"/>
</dbReference>
<dbReference type="GO" id="GO:0020037">
    <property type="term" value="F:heme binding"/>
    <property type="evidence" value="ECO:0007669"/>
    <property type="project" value="InterPro"/>
</dbReference>
<dbReference type="SMART" id="SM00283">
    <property type="entry name" value="MA"/>
    <property type="match status" value="1"/>
</dbReference>
<dbReference type="InterPro" id="IPR039379">
    <property type="entry name" value="Protoglobin_sensor_dom"/>
</dbReference>
<dbReference type="OrthoDB" id="266313at2"/>
<dbReference type="PATRIC" id="fig|54915.3.peg.677"/>
<keyword evidence="1 2" id="KW-0807">Transducer</keyword>
<gene>
    <name evidence="6" type="ORF">ADS79_32820</name>
    <name evidence="5" type="ORF">BRE01_29630</name>
</gene>
<dbReference type="Gene3D" id="1.20.120.30">
    <property type="entry name" value="Aspartate receptor, ligand-binding domain"/>
    <property type="match status" value="1"/>
</dbReference>
<dbReference type="RefSeq" id="WP_049742679.1">
    <property type="nucleotide sequence ID" value="NZ_BJON01000011.1"/>
</dbReference>
<dbReference type="InterPro" id="IPR009050">
    <property type="entry name" value="Globin-like_sf"/>
</dbReference>
<reference evidence="6" key="2">
    <citation type="submission" date="2015-07" db="EMBL/GenBank/DDBJ databases">
        <title>MeaNS - Measles Nucleotide Surveillance Program.</title>
        <authorList>
            <person name="Tran T."/>
            <person name="Druce J."/>
        </authorList>
    </citation>
    <scope>NUCLEOTIDE SEQUENCE</scope>
    <source>
        <strain evidence="6">DSM 9887</strain>
    </source>
</reference>
<keyword evidence="3" id="KW-0175">Coiled coil</keyword>
<reference evidence="5 8" key="3">
    <citation type="submission" date="2019-06" db="EMBL/GenBank/DDBJ databases">
        <title>Whole genome shotgun sequence of Brevibacillus reuszeri NBRC 15719.</title>
        <authorList>
            <person name="Hosoyama A."/>
            <person name="Uohara A."/>
            <person name="Ohji S."/>
            <person name="Ichikawa N."/>
        </authorList>
    </citation>
    <scope>NUCLEOTIDE SEQUENCE [LARGE SCALE GENOMIC DNA]</scope>
    <source>
        <strain evidence="5 8">NBRC 15719</strain>
    </source>
</reference>
<dbReference type="Pfam" id="PF13682">
    <property type="entry name" value="CZB"/>
    <property type="match status" value="1"/>
</dbReference>
<dbReference type="InterPro" id="IPR004089">
    <property type="entry name" value="MCPsignal_dom"/>
</dbReference>
<reference evidence="7" key="1">
    <citation type="submission" date="2015-07" db="EMBL/GenBank/DDBJ databases">
        <title>Genome sequencing project for genomic taxonomy and phylogenomics of Bacillus-like bacteria.</title>
        <authorList>
            <person name="Liu B."/>
            <person name="Wang J."/>
            <person name="Zhu Y."/>
            <person name="Liu G."/>
            <person name="Chen Q."/>
            <person name="Chen Z."/>
            <person name="Lan J."/>
            <person name="Che J."/>
            <person name="Ge C."/>
            <person name="Shi H."/>
            <person name="Pan Z."/>
            <person name="Liu X."/>
        </authorList>
    </citation>
    <scope>NUCLEOTIDE SEQUENCE [LARGE SCALE GENOMIC DNA]</scope>
    <source>
        <strain evidence="7">DSM 9887</strain>
    </source>
</reference>
<organism evidence="6 7">
    <name type="scientific">Brevibacillus reuszeri</name>
    <dbReference type="NCBI Taxonomy" id="54915"/>
    <lineage>
        <taxon>Bacteria</taxon>
        <taxon>Bacillati</taxon>
        <taxon>Bacillota</taxon>
        <taxon>Bacilli</taxon>
        <taxon>Bacillales</taxon>
        <taxon>Paenibacillaceae</taxon>
        <taxon>Brevibacillus</taxon>
    </lineage>
</organism>
<dbReference type="PANTHER" id="PTHR32089:SF112">
    <property type="entry name" value="LYSOZYME-LIKE PROTEIN-RELATED"/>
    <property type="match status" value="1"/>
</dbReference>
<dbReference type="PROSITE" id="PS50111">
    <property type="entry name" value="CHEMOTAXIS_TRANSDUC_2"/>
    <property type="match status" value="1"/>
</dbReference>
<evidence type="ECO:0000256" key="2">
    <source>
        <dbReference type="PROSITE-ProRule" id="PRU00284"/>
    </source>
</evidence>
<evidence type="ECO:0000313" key="7">
    <source>
        <dbReference type="Proteomes" id="UP000036834"/>
    </source>
</evidence>
<dbReference type="InterPro" id="IPR025991">
    <property type="entry name" value="Chemoreceptor_zinc-bind_dom"/>
</dbReference>
<keyword evidence="8" id="KW-1185">Reference proteome</keyword>
<evidence type="ECO:0000313" key="8">
    <source>
        <dbReference type="Proteomes" id="UP000319578"/>
    </source>
</evidence>
<dbReference type="EMBL" id="BJON01000011">
    <property type="protein sequence ID" value="GED69261.1"/>
    <property type="molecule type" value="Genomic_DNA"/>
</dbReference>
<dbReference type="Proteomes" id="UP000036834">
    <property type="component" value="Unassembled WGS sequence"/>
</dbReference>
<dbReference type="Gene3D" id="1.10.490.10">
    <property type="entry name" value="Globins"/>
    <property type="match status" value="1"/>
</dbReference>
<dbReference type="CDD" id="cd11386">
    <property type="entry name" value="MCP_signal"/>
    <property type="match status" value="1"/>
</dbReference>
<dbReference type="PANTHER" id="PTHR32089">
    <property type="entry name" value="METHYL-ACCEPTING CHEMOTAXIS PROTEIN MCPB"/>
    <property type="match status" value="1"/>
</dbReference>
<comment type="caution">
    <text evidence="6">The sequence shown here is derived from an EMBL/GenBank/DDBJ whole genome shotgun (WGS) entry which is preliminary data.</text>
</comment>
<dbReference type="Proteomes" id="UP000319578">
    <property type="component" value="Unassembled WGS sequence"/>
</dbReference>
<dbReference type="GO" id="GO:0019825">
    <property type="term" value="F:oxygen binding"/>
    <property type="evidence" value="ECO:0007669"/>
    <property type="project" value="InterPro"/>
</dbReference>
<dbReference type="InterPro" id="IPR012292">
    <property type="entry name" value="Globin/Proto"/>
</dbReference>
<feature type="coiled-coil region" evidence="3">
    <location>
        <begin position="330"/>
        <end position="364"/>
    </location>
</feature>
<evidence type="ECO:0000313" key="6">
    <source>
        <dbReference type="EMBL" id="KNB68746.1"/>
    </source>
</evidence>
<dbReference type="Gene3D" id="1.10.287.950">
    <property type="entry name" value="Methyl-accepting chemotaxis protein"/>
    <property type="match status" value="1"/>
</dbReference>
<dbReference type="SUPFAM" id="SSF46458">
    <property type="entry name" value="Globin-like"/>
    <property type="match status" value="1"/>
</dbReference>
<dbReference type="SUPFAM" id="SSF58104">
    <property type="entry name" value="Methyl-accepting chemotaxis protein (MCP) signaling domain"/>
    <property type="match status" value="1"/>
</dbReference>
<dbReference type="CDD" id="cd01068">
    <property type="entry name" value="globin_sensor"/>
    <property type="match status" value="1"/>
</dbReference>
<evidence type="ECO:0000256" key="3">
    <source>
        <dbReference type="SAM" id="Coils"/>
    </source>
</evidence>
<evidence type="ECO:0000313" key="5">
    <source>
        <dbReference type="EMBL" id="GED69261.1"/>
    </source>
</evidence>